<dbReference type="Pfam" id="PF14027">
    <property type="entry name" value="Questin_oxidase"/>
    <property type="match status" value="1"/>
</dbReference>
<gene>
    <name evidence="2" type="ORF">THASP1DRAFT_14538</name>
</gene>
<accession>A0A4P9XSW7</accession>
<evidence type="ECO:0000313" key="2">
    <source>
        <dbReference type="EMBL" id="RKP09233.1"/>
    </source>
</evidence>
<evidence type="ECO:0008006" key="4">
    <source>
        <dbReference type="Google" id="ProtNLM"/>
    </source>
</evidence>
<organism evidence="2 3">
    <name type="scientific">Thamnocephalis sphaerospora</name>
    <dbReference type="NCBI Taxonomy" id="78915"/>
    <lineage>
        <taxon>Eukaryota</taxon>
        <taxon>Fungi</taxon>
        <taxon>Fungi incertae sedis</taxon>
        <taxon>Zoopagomycota</taxon>
        <taxon>Zoopagomycotina</taxon>
        <taxon>Zoopagomycetes</taxon>
        <taxon>Zoopagales</taxon>
        <taxon>Sigmoideomycetaceae</taxon>
        <taxon>Thamnocephalis</taxon>
    </lineage>
</organism>
<dbReference type="GO" id="GO:0016491">
    <property type="term" value="F:oxidoreductase activity"/>
    <property type="evidence" value="ECO:0007669"/>
    <property type="project" value="UniProtKB-KW"/>
</dbReference>
<dbReference type="PANTHER" id="PTHR35870">
    <property type="entry name" value="PROTEIN, PUTATIVE (AFU_ORTHOLOGUE AFUA_5G03330)-RELATED"/>
    <property type="match status" value="1"/>
</dbReference>
<evidence type="ECO:0000313" key="3">
    <source>
        <dbReference type="Proteomes" id="UP000271241"/>
    </source>
</evidence>
<dbReference type="EMBL" id="KZ992529">
    <property type="protein sequence ID" value="RKP09233.1"/>
    <property type="molecule type" value="Genomic_DNA"/>
</dbReference>
<keyword evidence="3" id="KW-1185">Reference proteome</keyword>
<dbReference type="AlphaFoldDB" id="A0A4P9XSW7"/>
<dbReference type="STRING" id="78915.A0A4P9XSW7"/>
<protein>
    <recommendedName>
        <fullName evidence="4">Oxidoreductase AflY</fullName>
    </recommendedName>
</protein>
<name>A0A4P9XSW7_9FUNG</name>
<dbReference type="Proteomes" id="UP000271241">
    <property type="component" value="Unassembled WGS sequence"/>
</dbReference>
<reference evidence="3" key="1">
    <citation type="journal article" date="2018" name="Nat. Microbiol.">
        <title>Leveraging single-cell genomics to expand the fungal tree of life.</title>
        <authorList>
            <person name="Ahrendt S.R."/>
            <person name="Quandt C.A."/>
            <person name="Ciobanu D."/>
            <person name="Clum A."/>
            <person name="Salamov A."/>
            <person name="Andreopoulos B."/>
            <person name="Cheng J.F."/>
            <person name="Woyke T."/>
            <person name="Pelin A."/>
            <person name="Henrissat B."/>
            <person name="Reynolds N.K."/>
            <person name="Benny G.L."/>
            <person name="Smith M.E."/>
            <person name="James T.Y."/>
            <person name="Grigoriev I.V."/>
        </authorList>
    </citation>
    <scope>NUCLEOTIDE SEQUENCE [LARGE SCALE GENOMIC DNA]</scope>
    <source>
        <strain evidence="3">RSA 1356</strain>
    </source>
</reference>
<dbReference type="InterPro" id="IPR025337">
    <property type="entry name" value="Questin_oxidase-like"/>
</dbReference>
<sequence length="391" mass="43549">MPLGTPSYPSSEARQDETTKTTLQQLLKDNHDTLDITYHGYFANHTVHHLYALYTLGADSERLKHCLAKHKEEVGPLPPPKVAITADNWRDHFSNTKMYSSYLRFFEAEVARLGPQKAFDYYVPELIVGMVGAAAHPLIHLGFALEFNNTTVLAEALAFGCARRIPLEPIVDRTAPAMIAADGREVSFSTAIAQVAGDARLDKVPYRTGRLGDKMRAMFDLCGDEIAELTNSVLITQDNVDDRMHELFDAAVTAYGGCAQRENPDFFLAHGLTGAHAMRIVGPHLSAKERVRLVRSHWLFLVAAYIAQGRPGMDLATVIQRYTDDKAYPWSKVMSSALSTDDEHVPKVVHAMREAEKTWGARDGKWRAIAALTVDKIKATDDWVFKATEHD</sequence>
<evidence type="ECO:0000256" key="1">
    <source>
        <dbReference type="ARBA" id="ARBA00023002"/>
    </source>
</evidence>
<keyword evidence="1" id="KW-0560">Oxidoreductase</keyword>
<proteinExistence type="predicted"/>
<dbReference type="OrthoDB" id="10004862at2759"/>
<dbReference type="PANTHER" id="PTHR35870:SF6">
    <property type="entry name" value="MGS207 PROTEIN"/>
    <property type="match status" value="1"/>
</dbReference>